<evidence type="ECO:0000313" key="2">
    <source>
        <dbReference type="EMBL" id="MDP9844338.1"/>
    </source>
</evidence>
<proteinExistence type="predicted"/>
<gene>
    <name evidence="2" type="ORF">J2853_003549</name>
</gene>
<dbReference type="EMBL" id="JAUSQU010000001">
    <property type="protein sequence ID" value="MDP9844338.1"/>
    <property type="molecule type" value="Genomic_DNA"/>
</dbReference>
<feature type="signal peptide" evidence="1">
    <location>
        <begin position="1"/>
        <end position="28"/>
    </location>
</feature>
<keyword evidence="1" id="KW-0732">Signal</keyword>
<evidence type="ECO:0000256" key="1">
    <source>
        <dbReference type="SAM" id="SignalP"/>
    </source>
</evidence>
<sequence>MRRVRTLLAAVALAGGLAVSTGVAPAQAAVLRNVYYGSDDCYRYGNHGVQNGYWTSFTCTFVSTGSAYPPYGLWFLYA</sequence>
<name>A0ABT9QDE1_9ACTN</name>
<protein>
    <submittedName>
        <fullName evidence="2">Membrane protein</fullName>
    </submittedName>
</protein>
<accession>A0ABT9QDE1</accession>
<dbReference type="RefSeq" id="WP_307559129.1">
    <property type="nucleotide sequence ID" value="NZ_JAUSQU010000001.1"/>
</dbReference>
<keyword evidence="3" id="KW-1185">Reference proteome</keyword>
<dbReference type="Proteomes" id="UP001225356">
    <property type="component" value="Unassembled WGS sequence"/>
</dbReference>
<feature type="chain" id="PRO_5046864058" evidence="1">
    <location>
        <begin position="29"/>
        <end position="78"/>
    </location>
</feature>
<evidence type="ECO:0000313" key="3">
    <source>
        <dbReference type="Proteomes" id="UP001225356"/>
    </source>
</evidence>
<reference evidence="2 3" key="1">
    <citation type="submission" date="2023-07" db="EMBL/GenBank/DDBJ databases">
        <title>Sequencing the genomes of 1000 actinobacteria strains.</title>
        <authorList>
            <person name="Klenk H.-P."/>
        </authorList>
    </citation>
    <scope>NUCLEOTIDE SEQUENCE [LARGE SCALE GENOMIC DNA]</scope>
    <source>
        <strain evidence="2 3">DSM 46740</strain>
    </source>
</reference>
<organism evidence="2 3">
    <name type="scientific">Streptosporangium lutulentum</name>
    <dbReference type="NCBI Taxonomy" id="1461250"/>
    <lineage>
        <taxon>Bacteria</taxon>
        <taxon>Bacillati</taxon>
        <taxon>Actinomycetota</taxon>
        <taxon>Actinomycetes</taxon>
        <taxon>Streptosporangiales</taxon>
        <taxon>Streptosporangiaceae</taxon>
        <taxon>Streptosporangium</taxon>
    </lineage>
</organism>
<comment type="caution">
    <text evidence="2">The sequence shown here is derived from an EMBL/GenBank/DDBJ whole genome shotgun (WGS) entry which is preliminary data.</text>
</comment>